<organism evidence="9 10">
    <name type="scientific">Pseudomonas turukhanskensis</name>
    <dbReference type="NCBI Taxonomy" id="1806536"/>
    <lineage>
        <taxon>Bacteria</taxon>
        <taxon>Pseudomonadati</taxon>
        <taxon>Pseudomonadota</taxon>
        <taxon>Gammaproteobacteria</taxon>
        <taxon>Pseudomonadales</taxon>
        <taxon>Pseudomonadaceae</taxon>
        <taxon>Pseudomonas</taxon>
    </lineage>
</organism>
<dbReference type="RefSeq" id="WP_271195626.1">
    <property type="nucleotide sequence ID" value="NZ_BSFN01000006.1"/>
</dbReference>
<dbReference type="InterPro" id="IPR019776">
    <property type="entry name" value="Flagellar_basal_body_rod_CS"/>
</dbReference>
<dbReference type="Proteomes" id="UP001143328">
    <property type="component" value="Unassembled WGS sequence"/>
</dbReference>
<evidence type="ECO:0000259" key="7">
    <source>
        <dbReference type="Pfam" id="PF00460"/>
    </source>
</evidence>
<feature type="domain" description="Flagellar basal-body/hook protein C-terminal" evidence="8">
    <location>
        <begin position="104"/>
        <end position="148"/>
    </location>
</feature>
<evidence type="ECO:0000313" key="10">
    <source>
        <dbReference type="Proteomes" id="UP001143328"/>
    </source>
</evidence>
<comment type="subunit">
    <text evidence="5 6">The basal body constitutes a major portion of the flagellar organelle and consists of four rings (L,P,S, and M) mounted on a central rod. The rod consists of about 26 subunits of FlgG in the distal portion, and FlgB, FlgC and FlgF are thought to build up the proximal portion of the rod with about 6 subunits each.</text>
</comment>
<dbReference type="PANTHER" id="PTHR30435:SF29">
    <property type="entry name" value="FLAGELLAR BASAL-BODY ROD PROTEIN FLGC"/>
    <property type="match status" value="1"/>
</dbReference>
<dbReference type="InterPro" id="IPR010930">
    <property type="entry name" value="Flg_bb/hook_C_dom"/>
</dbReference>
<evidence type="ECO:0000259" key="8">
    <source>
        <dbReference type="Pfam" id="PF06429"/>
    </source>
</evidence>
<dbReference type="PROSITE" id="PS00588">
    <property type="entry name" value="FLAGELLA_BB_ROD"/>
    <property type="match status" value="1"/>
</dbReference>
<comment type="subcellular location">
    <subcellularLocation>
        <location evidence="1 6">Bacterial flagellum basal body</location>
    </subcellularLocation>
</comment>
<keyword evidence="9" id="KW-0282">Flagellum</keyword>
<dbReference type="Pfam" id="PF06429">
    <property type="entry name" value="Flg_bbr_C"/>
    <property type="match status" value="1"/>
</dbReference>
<accession>A0A9W6K836</accession>
<keyword evidence="9" id="KW-0966">Cell projection</keyword>
<dbReference type="GO" id="GO:0030694">
    <property type="term" value="C:bacterial-type flagellum basal body, rod"/>
    <property type="evidence" value="ECO:0007669"/>
    <property type="project" value="UniProtKB-UniRule"/>
</dbReference>
<keyword evidence="9" id="KW-0969">Cilium</keyword>
<comment type="caution">
    <text evidence="9">The sequence shown here is derived from an EMBL/GenBank/DDBJ whole genome shotgun (WGS) entry which is preliminary data.</text>
</comment>
<dbReference type="InterPro" id="IPR006299">
    <property type="entry name" value="FlgC"/>
</dbReference>
<dbReference type="InterPro" id="IPR001444">
    <property type="entry name" value="Flag_bb_rod_N"/>
</dbReference>
<dbReference type="EMBL" id="BSFN01000006">
    <property type="protein sequence ID" value="GLK89435.1"/>
    <property type="molecule type" value="Genomic_DNA"/>
</dbReference>
<evidence type="ECO:0000256" key="1">
    <source>
        <dbReference type="ARBA" id="ARBA00004117"/>
    </source>
</evidence>
<evidence type="ECO:0000256" key="3">
    <source>
        <dbReference type="ARBA" id="ARBA00017941"/>
    </source>
</evidence>
<dbReference type="PANTHER" id="PTHR30435">
    <property type="entry name" value="FLAGELLAR PROTEIN"/>
    <property type="match status" value="1"/>
</dbReference>
<dbReference type="NCBIfam" id="TIGR01395">
    <property type="entry name" value="FlgC"/>
    <property type="match status" value="1"/>
</dbReference>
<feature type="domain" description="Flagellar basal body rod protein N-terminal" evidence="7">
    <location>
        <begin position="7"/>
        <end position="34"/>
    </location>
</feature>
<sequence>MSLSSVFNIAGTGMSAQTTRLNTISSNIANAETVSSSVDKTYRARHPVFATMFTDQQAQQAGSSTSLFADQDNSGRGVQVTAVVEDQSSLMPRYEPNHPAADKDGYVYYPNVNVVEEMADMISASRAFQTNTEMMNTAKQMMTKVLTLGQ</sequence>
<evidence type="ECO:0000313" key="9">
    <source>
        <dbReference type="EMBL" id="GLK89435.1"/>
    </source>
</evidence>
<reference evidence="9" key="2">
    <citation type="submission" date="2023-01" db="EMBL/GenBank/DDBJ databases">
        <authorList>
            <person name="Sun Q."/>
            <person name="Evtushenko L."/>
        </authorList>
    </citation>
    <scope>NUCLEOTIDE SEQUENCE</scope>
    <source>
        <strain evidence="9">VKM B-2935</strain>
    </source>
</reference>
<evidence type="ECO:0000256" key="6">
    <source>
        <dbReference type="RuleBase" id="RU362062"/>
    </source>
</evidence>
<evidence type="ECO:0000256" key="5">
    <source>
        <dbReference type="ARBA" id="ARBA00025933"/>
    </source>
</evidence>
<proteinExistence type="inferred from homology"/>
<dbReference type="Pfam" id="PF00460">
    <property type="entry name" value="Flg_bb_rod"/>
    <property type="match status" value="1"/>
</dbReference>
<evidence type="ECO:0000256" key="4">
    <source>
        <dbReference type="ARBA" id="ARBA00023143"/>
    </source>
</evidence>
<evidence type="ECO:0000256" key="2">
    <source>
        <dbReference type="ARBA" id="ARBA00009677"/>
    </source>
</evidence>
<gene>
    <name evidence="9" type="primary">flgC_1</name>
    <name evidence="9" type="ORF">GCM10017655_24970</name>
</gene>
<protein>
    <recommendedName>
        <fullName evidence="3 6">Flagellar basal-body rod protein FlgC</fullName>
    </recommendedName>
</protein>
<reference evidence="9" key="1">
    <citation type="journal article" date="2014" name="Int. J. Syst. Evol. Microbiol.">
        <title>Complete genome sequence of Corynebacterium casei LMG S-19264T (=DSM 44701T), isolated from a smear-ripened cheese.</title>
        <authorList>
            <consortium name="US DOE Joint Genome Institute (JGI-PGF)"/>
            <person name="Walter F."/>
            <person name="Albersmeier A."/>
            <person name="Kalinowski J."/>
            <person name="Ruckert C."/>
        </authorList>
    </citation>
    <scope>NUCLEOTIDE SEQUENCE</scope>
    <source>
        <strain evidence="9">VKM B-2935</strain>
    </source>
</reference>
<dbReference type="AlphaFoldDB" id="A0A9W6K836"/>
<keyword evidence="10" id="KW-1185">Reference proteome</keyword>
<dbReference type="GO" id="GO:0071978">
    <property type="term" value="P:bacterial-type flagellum-dependent swarming motility"/>
    <property type="evidence" value="ECO:0007669"/>
    <property type="project" value="TreeGrafter"/>
</dbReference>
<name>A0A9W6K836_9PSED</name>
<comment type="similarity">
    <text evidence="2">Belongs to the flagella basal body rod proteins family.</text>
</comment>
<keyword evidence="4 6" id="KW-0975">Bacterial flagellum</keyword>